<evidence type="ECO:0008006" key="3">
    <source>
        <dbReference type="Google" id="ProtNLM"/>
    </source>
</evidence>
<accession>A0A368XM38</accession>
<dbReference type="EMBL" id="QPJI01000006">
    <property type="protein sequence ID" value="RCW69020.1"/>
    <property type="molecule type" value="Genomic_DNA"/>
</dbReference>
<reference evidence="1 2" key="1">
    <citation type="submission" date="2018-07" db="EMBL/GenBank/DDBJ databases">
        <title>Freshwater and sediment microbial communities from various areas in North America, analyzing microbe dynamics in response to fracking.</title>
        <authorList>
            <person name="Lamendella R."/>
        </authorList>
    </citation>
    <scope>NUCLEOTIDE SEQUENCE [LARGE SCALE GENOMIC DNA]</scope>
    <source>
        <strain evidence="1 2">105B</strain>
    </source>
</reference>
<dbReference type="Proteomes" id="UP000253647">
    <property type="component" value="Unassembled WGS sequence"/>
</dbReference>
<name>A0A368XM38_MARNT</name>
<organism evidence="1 2">
    <name type="scientific">Marinobacter nauticus</name>
    <name type="common">Marinobacter hydrocarbonoclasticus</name>
    <name type="synonym">Marinobacter aquaeolei</name>
    <dbReference type="NCBI Taxonomy" id="2743"/>
    <lineage>
        <taxon>Bacteria</taxon>
        <taxon>Pseudomonadati</taxon>
        <taxon>Pseudomonadota</taxon>
        <taxon>Gammaproteobacteria</taxon>
        <taxon>Pseudomonadales</taxon>
        <taxon>Marinobacteraceae</taxon>
        <taxon>Marinobacter</taxon>
    </lineage>
</organism>
<dbReference type="GO" id="GO:0003676">
    <property type="term" value="F:nucleic acid binding"/>
    <property type="evidence" value="ECO:0007669"/>
    <property type="project" value="InterPro"/>
</dbReference>
<protein>
    <recommendedName>
        <fullName evidence="3">Piwi domain-containing protein</fullName>
    </recommendedName>
</protein>
<dbReference type="AlphaFoldDB" id="A0A368XM38"/>
<dbReference type="Gene3D" id="3.30.420.10">
    <property type="entry name" value="Ribonuclease H-like superfamily/Ribonuclease H"/>
    <property type="match status" value="1"/>
</dbReference>
<comment type="caution">
    <text evidence="1">The sequence shown here is derived from an EMBL/GenBank/DDBJ whole genome shotgun (WGS) entry which is preliminary data.</text>
</comment>
<dbReference type="InterPro" id="IPR036397">
    <property type="entry name" value="RNaseH_sf"/>
</dbReference>
<dbReference type="SUPFAM" id="SSF53098">
    <property type="entry name" value="Ribonuclease H-like"/>
    <property type="match status" value="1"/>
</dbReference>
<dbReference type="InterPro" id="IPR012337">
    <property type="entry name" value="RNaseH-like_sf"/>
</dbReference>
<evidence type="ECO:0000313" key="1">
    <source>
        <dbReference type="EMBL" id="RCW69020.1"/>
    </source>
</evidence>
<sequence length="745" mass="85162">MIHSHDTEQVTIQLYQLTPKPELLDLDGEHFRDRLLSIRNDSQQPAPSNEAIAEAVTVGDLMHALATIEDSRTAARNITQVFQWVLADQASQTQLIWDPEHKGIRVSDIAVLKSGEYRNILTAMVAQLRFDRFDGLLPVFTVMLKNPLFFSENLSVEELGQFLEDRRKLYLPVLDQKLNFNAVLRTVTGKEVYIYEQKTRRNPNPFRIGDRFIESGRMTQDEYQELERNKTKLRVAYVTPYNDAQKHYCYPARDLHVVASDSLLRLENQNPTIEFPELLGEAIALYRYAKTAIRSQMDARPELLKHLQSVLEDHFELMPAITAECHYLQTPRFRLKGRQKINEEIKQGKAYYTDDALILGNNALCYPTTESSEDKEKKFLSFFSPKSKVAQLGFEFTRVPYSAKLAVTEPNKTAERIRNECQDCNAALVAWPSWSHLPNNKMLEFELMRRNIAVQHVINENFKKDAPKISALLKGMAEKFPVNEVSHSDHFRSITPFDYALGLDVSRHGNLDIASFPVVIDASGRVSCTFSETPYTSDKEKRSPDEIAQVLNRIVKDHKPEGNPISLLFLRDGVAYEDYDEVASYLPDNVSLTVVSVRKNLLNTCSDEMPTGEFYSLFAEHGEDRFVFGINARQGEESKITRLHLAEVVRNPLGVDTKTLGEVLISLACQNKTTEVEIASLPFPIAYADRMAWTIRDMIQDRELCRYVLNQYPEEVDEAGGATLFIYNEIRRFVTSRANGYSFAI</sequence>
<proteinExistence type="predicted"/>
<gene>
    <name evidence="1" type="ORF">DET61_106115</name>
</gene>
<evidence type="ECO:0000313" key="2">
    <source>
        <dbReference type="Proteomes" id="UP000253647"/>
    </source>
</evidence>